<keyword evidence="2" id="KW-0663">Pyridoxal phosphate</keyword>
<accession>A0A5Q3Q823</accession>
<dbReference type="Gene3D" id="3.40.50.1100">
    <property type="match status" value="2"/>
</dbReference>
<evidence type="ECO:0000256" key="1">
    <source>
        <dbReference type="ARBA" id="ARBA00001933"/>
    </source>
</evidence>
<dbReference type="EMBL" id="CP045929">
    <property type="protein sequence ID" value="QGK69586.1"/>
    <property type="molecule type" value="Genomic_DNA"/>
</dbReference>
<dbReference type="EC" id="4.3.1.15" evidence="4"/>
<dbReference type="PANTHER" id="PTHR42937:SF1">
    <property type="entry name" value="DIAMINOPROPIONATE AMMONIA-LYASE"/>
    <property type="match status" value="1"/>
</dbReference>
<organism evidence="4 5">
    <name type="scientific">Allosaccharopolyspora coralli</name>
    <dbReference type="NCBI Taxonomy" id="2665642"/>
    <lineage>
        <taxon>Bacteria</taxon>
        <taxon>Bacillati</taxon>
        <taxon>Actinomycetota</taxon>
        <taxon>Actinomycetes</taxon>
        <taxon>Pseudonocardiales</taxon>
        <taxon>Pseudonocardiaceae</taxon>
        <taxon>Allosaccharopolyspora</taxon>
    </lineage>
</organism>
<dbReference type="InterPro" id="IPR001926">
    <property type="entry name" value="TrpB-like_PALP"/>
</dbReference>
<dbReference type="SUPFAM" id="SSF53686">
    <property type="entry name" value="Tryptophan synthase beta subunit-like PLP-dependent enzymes"/>
    <property type="match status" value="1"/>
</dbReference>
<keyword evidence="4" id="KW-0456">Lyase</keyword>
<keyword evidence="5" id="KW-1185">Reference proteome</keyword>
<dbReference type="Pfam" id="PF00291">
    <property type="entry name" value="PALP"/>
    <property type="match status" value="1"/>
</dbReference>
<reference evidence="5" key="1">
    <citation type="submission" date="2019-11" db="EMBL/GenBank/DDBJ databases">
        <title>The complete genome sequence of Saccharopolyspora sp. E2A.</title>
        <authorList>
            <person name="Zhang G."/>
        </authorList>
    </citation>
    <scope>NUCLEOTIDE SEQUENCE [LARGE SCALE GENOMIC DNA]</scope>
    <source>
        <strain evidence="5">E2A</strain>
    </source>
</reference>
<dbReference type="AlphaFoldDB" id="A0A5Q3Q823"/>
<evidence type="ECO:0000256" key="2">
    <source>
        <dbReference type="ARBA" id="ARBA00022898"/>
    </source>
</evidence>
<dbReference type="NCBIfam" id="NF006058">
    <property type="entry name" value="PRK08206.1"/>
    <property type="match status" value="1"/>
</dbReference>
<dbReference type="RefSeq" id="WP_154076180.1">
    <property type="nucleotide sequence ID" value="NZ_CP045929.1"/>
</dbReference>
<sequence length="371" mass="38627">MQPAGAYVNSSARFWGCPPPPGDVLTFHARLPDSSPTPLVELPGVADQLGVRRLFVKDKSTRLGLPAFKALGVFYAIYRVVSERTGGAVTPPTIDALRHRVASEGSFELVTATDGNHGRALARMARLIGLPAKIFVPAVVDAPAVHAIRDEGASVTVLEADYDETVRHAAADAARPDAVLVQDTSWPGYETTPQWIVDGYSTLFAEIDVQLASVDETGPNALAVPVGVGSLAQAAVTHYRSQNRTGIPTALIGVEPDTAACVQHSLSRSEITSVGTGATIMAGLNCGTPSTLAWPYLRHGLDAAMTVTDGESRAAVTDLAGLGVSSGPCGAAALAAVRTLFSDEAEQIRATLGLDNTSTVALLSTEGHRDA</sequence>
<evidence type="ECO:0000313" key="4">
    <source>
        <dbReference type="EMBL" id="QGK69586.1"/>
    </source>
</evidence>
<dbReference type="InterPro" id="IPR036052">
    <property type="entry name" value="TrpB-like_PALP_sf"/>
</dbReference>
<name>A0A5Q3Q823_9PSEU</name>
<dbReference type="Proteomes" id="UP000371041">
    <property type="component" value="Chromosome"/>
</dbReference>
<protein>
    <submittedName>
        <fullName evidence="4">Diaminopropionate ammonia-lyase</fullName>
        <ecNumber evidence="4">4.3.1.15</ecNumber>
    </submittedName>
</protein>
<evidence type="ECO:0000259" key="3">
    <source>
        <dbReference type="Pfam" id="PF00291"/>
    </source>
</evidence>
<dbReference type="GO" id="GO:0008838">
    <property type="term" value="F:diaminopropionate ammonia-lyase activity"/>
    <property type="evidence" value="ECO:0007669"/>
    <property type="project" value="UniProtKB-EC"/>
</dbReference>
<dbReference type="GO" id="GO:1901605">
    <property type="term" value="P:alpha-amino acid metabolic process"/>
    <property type="evidence" value="ECO:0007669"/>
    <property type="project" value="UniProtKB-ARBA"/>
</dbReference>
<dbReference type="PANTHER" id="PTHR42937">
    <property type="match status" value="1"/>
</dbReference>
<comment type="cofactor">
    <cofactor evidence="1">
        <name>pyridoxal 5'-phosphate</name>
        <dbReference type="ChEBI" id="CHEBI:597326"/>
    </cofactor>
</comment>
<evidence type="ECO:0000313" key="5">
    <source>
        <dbReference type="Proteomes" id="UP000371041"/>
    </source>
</evidence>
<gene>
    <name evidence="4" type="ORF">GIY23_08705</name>
</gene>
<feature type="domain" description="Tryptophan synthase beta chain-like PALP" evidence="3">
    <location>
        <begin position="35"/>
        <end position="340"/>
    </location>
</feature>
<proteinExistence type="predicted"/>
<dbReference type="KEGG" id="sace:GIY23_08705"/>